<organism evidence="7 8">
    <name type="scientific">Aeromonas enteropelogenes</name>
    <name type="common">Aeromonas trota</name>
    <dbReference type="NCBI Taxonomy" id="29489"/>
    <lineage>
        <taxon>Bacteria</taxon>
        <taxon>Pseudomonadati</taxon>
        <taxon>Pseudomonadota</taxon>
        <taxon>Gammaproteobacteria</taxon>
        <taxon>Aeromonadales</taxon>
        <taxon>Aeromonadaceae</taxon>
        <taxon>Aeromonas</taxon>
    </lineage>
</organism>
<dbReference type="Gene3D" id="3.90.1150.10">
    <property type="entry name" value="Aspartate Aminotransferase, domain 1"/>
    <property type="match status" value="1"/>
</dbReference>
<gene>
    <name evidence="7" type="ORF">LCR_03700</name>
</gene>
<evidence type="ECO:0000313" key="7">
    <source>
        <dbReference type="EMBL" id="KXU78699.1"/>
    </source>
</evidence>
<dbReference type="PANTHER" id="PTHR43807">
    <property type="entry name" value="FI04487P"/>
    <property type="match status" value="1"/>
</dbReference>
<evidence type="ECO:0000256" key="2">
    <source>
        <dbReference type="ARBA" id="ARBA00007441"/>
    </source>
</evidence>
<dbReference type="InterPro" id="IPR015421">
    <property type="entry name" value="PyrdxlP-dep_Trfase_major"/>
</dbReference>
<dbReference type="CDD" id="cd00609">
    <property type="entry name" value="AAT_like"/>
    <property type="match status" value="1"/>
</dbReference>
<dbReference type="OrthoDB" id="9803354at2"/>
<dbReference type="InterPro" id="IPR051326">
    <property type="entry name" value="Kynurenine-oxoglutarate_AT"/>
</dbReference>
<dbReference type="GO" id="GO:0030170">
    <property type="term" value="F:pyridoxal phosphate binding"/>
    <property type="evidence" value="ECO:0007669"/>
    <property type="project" value="InterPro"/>
</dbReference>
<evidence type="ECO:0000256" key="3">
    <source>
        <dbReference type="ARBA" id="ARBA00022576"/>
    </source>
</evidence>
<dbReference type="GeneID" id="92811968"/>
<feature type="domain" description="Aminotransferase class I/classII large" evidence="6">
    <location>
        <begin position="31"/>
        <end position="380"/>
    </location>
</feature>
<dbReference type="Pfam" id="PF00155">
    <property type="entry name" value="Aminotran_1_2"/>
    <property type="match status" value="1"/>
</dbReference>
<evidence type="ECO:0000259" key="6">
    <source>
        <dbReference type="Pfam" id="PF00155"/>
    </source>
</evidence>
<proteinExistence type="inferred from homology"/>
<dbReference type="NCBIfam" id="NF006569">
    <property type="entry name" value="PRK09082.1"/>
    <property type="match status" value="1"/>
</dbReference>
<evidence type="ECO:0000256" key="1">
    <source>
        <dbReference type="ARBA" id="ARBA00001933"/>
    </source>
</evidence>
<comment type="caution">
    <text evidence="7">The sequence shown here is derived from an EMBL/GenBank/DDBJ whole genome shotgun (WGS) entry which is preliminary data.</text>
</comment>
<dbReference type="GO" id="GO:0005737">
    <property type="term" value="C:cytoplasm"/>
    <property type="evidence" value="ECO:0007669"/>
    <property type="project" value="TreeGrafter"/>
</dbReference>
<dbReference type="Proteomes" id="UP000078435">
    <property type="component" value="Unassembled WGS sequence"/>
</dbReference>
<dbReference type="NCBIfam" id="NF009079">
    <property type="entry name" value="PRK12414.1"/>
    <property type="match status" value="1"/>
</dbReference>
<dbReference type="Gene3D" id="3.40.640.10">
    <property type="entry name" value="Type I PLP-dependent aspartate aminotransferase-like (Major domain)"/>
    <property type="match status" value="1"/>
</dbReference>
<dbReference type="InterPro" id="IPR004839">
    <property type="entry name" value="Aminotransferase_I/II_large"/>
</dbReference>
<reference evidence="7 8" key="1">
    <citation type="submission" date="2016-02" db="EMBL/GenBank/DDBJ databases">
        <title>Draft genome sequence of Aeromonas trota strain 1999lcr isolated from cerebrospinal fluid (CSF).</title>
        <authorList>
            <person name="Dallagassa C.B."/>
            <person name="Prediger K.C."/>
            <person name="Weiss V.A."/>
            <person name="Assis F.E."/>
            <person name="Baura V."/>
            <person name="Cruz L.M."/>
            <person name="Souza E.M."/>
            <person name="Pedrosa F.O."/>
            <person name="Fadel-Picheth C.M."/>
        </authorList>
    </citation>
    <scope>NUCLEOTIDE SEQUENCE [LARGE SCALE GENOMIC DNA]</scope>
    <source>
        <strain evidence="7 8">1999lcr</strain>
    </source>
</reference>
<dbReference type="GO" id="GO:0016212">
    <property type="term" value="F:kynurenine-oxoglutarate transaminase activity"/>
    <property type="evidence" value="ECO:0007669"/>
    <property type="project" value="TreeGrafter"/>
</dbReference>
<name>A0A175VDY2_AEREN</name>
<dbReference type="InterPro" id="IPR015424">
    <property type="entry name" value="PyrdxlP-dep_Trfase"/>
</dbReference>
<comment type="cofactor">
    <cofactor evidence="1">
        <name>pyridoxal 5'-phosphate</name>
        <dbReference type="ChEBI" id="CHEBI:597326"/>
    </cofactor>
</comment>
<dbReference type="InterPro" id="IPR015422">
    <property type="entry name" value="PyrdxlP-dep_Trfase_small"/>
</dbReference>
<dbReference type="AlphaFoldDB" id="A0A175VDY2"/>
<dbReference type="EMBL" id="JMGO02000017">
    <property type="protein sequence ID" value="KXU78699.1"/>
    <property type="molecule type" value="Genomic_DNA"/>
</dbReference>
<evidence type="ECO:0000256" key="4">
    <source>
        <dbReference type="ARBA" id="ARBA00022679"/>
    </source>
</evidence>
<dbReference type="FunFam" id="3.40.640.10:FF:000033">
    <property type="entry name" value="Aspartate aminotransferase"/>
    <property type="match status" value="1"/>
</dbReference>
<sequence>MSSPQVLSKLPQVGTTIFTVIGDLAARHPSINLSQGAPSFPCDPELIRVTHEAMLAGENQYAPMTGLPALREQLVAKIATSYGHHYDAGEEITITASASEALFCAITALVHPGDEVIMFEPAFDSYRPMIQLQGATPVVIALKAPDFAIPWDEVAARITPRTRMIVLNTPHNPTGTVWQAADQEHLARLVRGTDILILSDEVYEHVVFDGALHQSVIRYPELVERSVAVFSFGKTFHVTGWRVGYCVAPRPLMEEIRKVHQFAMFAADTPMQYGFAHLLQQPAHYQGLAAFYQRKRDLLTSALAESRLTLLPSAGSFFMLASYERISDESDSLFVQRLIRDHGVATIPVSAFYHDGTDQRVIRLSFSKDDDTLLAGAERLCRV</sequence>
<protein>
    <submittedName>
        <fullName evidence="7">Aminotransferase</fullName>
    </submittedName>
</protein>
<keyword evidence="4 7" id="KW-0808">Transferase</keyword>
<keyword evidence="3 7" id="KW-0032">Aminotransferase</keyword>
<dbReference type="RefSeq" id="WP_042069461.1">
    <property type="nucleotide sequence ID" value="NZ_CDDE01000001.1"/>
</dbReference>
<comment type="similarity">
    <text evidence="2">Belongs to the class-I pyridoxal-phosphate-dependent aminotransferase family.</text>
</comment>
<accession>A0A175VDY2</accession>
<evidence type="ECO:0000256" key="5">
    <source>
        <dbReference type="ARBA" id="ARBA00022898"/>
    </source>
</evidence>
<keyword evidence="5" id="KW-0663">Pyridoxal phosphate</keyword>
<dbReference type="SUPFAM" id="SSF53383">
    <property type="entry name" value="PLP-dependent transferases"/>
    <property type="match status" value="1"/>
</dbReference>
<evidence type="ECO:0000313" key="8">
    <source>
        <dbReference type="Proteomes" id="UP000078435"/>
    </source>
</evidence>
<dbReference type="PANTHER" id="PTHR43807:SF20">
    <property type="entry name" value="FI04487P"/>
    <property type="match status" value="1"/>
</dbReference>